<evidence type="ECO:0000256" key="1">
    <source>
        <dbReference type="SAM" id="MobiDB-lite"/>
    </source>
</evidence>
<feature type="region of interest" description="Disordered" evidence="1">
    <location>
        <begin position="603"/>
        <end position="626"/>
    </location>
</feature>
<feature type="compositionally biased region" description="Low complexity" evidence="1">
    <location>
        <begin position="562"/>
        <end position="583"/>
    </location>
</feature>
<feature type="region of interest" description="Disordered" evidence="1">
    <location>
        <begin position="1162"/>
        <end position="1339"/>
    </location>
</feature>
<feature type="compositionally biased region" description="Low complexity" evidence="1">
    <location>
        <begin position="1273"/>
        <end position="1282"/>
    </location>
</feature>
<feature type="compositionally biased region" description="Low complexity" evidence="1">
    <location>
        <begin position="734"/>
        <end position="753"/>
    </location>
</feature>
<sequence length="1404" mass="148541">HLYAHVCSGMLTQRLSWLVAPGRVLDLSVDSQRTAHPYSCPTTPSSSSFSRPTPIGTPLYDRLSMSVRALPAVPGSSSSPSSFSRNASSVSVTASNPIRPLPLPPSRSQVSLATTTSGSTVTVRPLPVPNMSTSTVRDQPIPEKASSSDDDAQLQSGAIAEQEPSPTVSNRAPSEHDLHPSQSTATLQSSLCHSPSVSHTARASPLARLNKKKRQLSRDLLKFGEPESQVVLPSGVDFEMIPQHHLQTQSIYQPPSPSSKPPAPNKPPRLNLGLFSSRARKESSVGGNSGRRPSTPGSSGLFMRSGSGGSEASTTSEDTYLNPHTGSLRKRGSTTTAMFPLPSPGAGAVGMRKAASAGAGPVVESATKPNPPSPPPKPAKLKASAQGLLNTAIGIGSSAIGMSLGARGSVMPTSPSIAAAIEYMRHEQDPPRRAVLDEKRERDGSRDADAGNRETIYAGNRDTIYGGPGKLGSEGTESESRERLVGGSQAGSREHLSGGSREHLSRTSHDSQEQLDEESDAESRKVHGQPSIDFDKGHKTSFSDAGNSFSEGKSSFSDAADTSSGPSSSVNSLLSSNTGTGTSAHTDADYNAHDANFLKAPDANYLNAPDKDDSSDDHHDADASFGSDSSCFDPAFAFNPAARPQTRVQDPDKRVSTASSQRTVMAWNTGGFVFPNNSGAEQGTPLTRLHTTDGNLDVDPEPEPVPKAVPRPARLGQIAGSLKRRSASMSILLPPMISPRSPDPSSSASSPRMPTSPPPIPTRPRPRAHFDGAVTDSEGTTSIFRKRSRRVQGGIKGRIAAWTAAADQNRPKKQHGRDEPRRSDSPQGYPYSHSPASAPALQVHTHVQLPQHVQLPSQTPLMSIAALAPAARDLALGVGKRVEKFYRARSASGAGHESRPSLGGRPARGMVLGVEPVLSALLRPPIPGASGLLFGRTLDDPSVPRDVDGWVDEAGVRRCVGLPVFVSRSVRHLERWGGDEEGLFRISGRPSHVSRLRAEFDAGADYDLYEIPPGDLDPHAVSHLFKAYLRQLPEPILTRALKSQFDMAMTVGDSNAPFDISKLPASMTSFGESSENMRSLDDALLSDIKVLVDQLPLVNYNLLHELCHLLRYTTEHVHTTKMPLGNLLLLFCPTLGFSAGFLRCLVEGQDVLFEWGRKPPAELAPAPPLPPRSIKTSVSTVTGPSHGSKHAPSASASCAPSSIRSIKSPLAIATDPSSPRARSHTTGTGSGPPSRASMFFPNLPKRPSISRLFGHGNSNHDLLNSAPPEPRRSSSSGESYATSDDDHASYAHPKRQTLPPRVSLDIPDGSFAPSLSPTKDAPEAESGASSATTRRPAQTPIADLFKSPLTAAVPTIAPSTVVATGVSSKTLPPRLGLQLNSEGADEMGWSRGVLDAATSASLGR</sequence>
<dbReference type="PROSITE" id="PS50238">
    <property type="entry name" value="RHOGAP"/>
    <property type="match status" value="1"/>
</dbReference>
<feature type="compositionally biased region" description="Polar residues" evidence="1">
    <location>
        <begin position="1174"/>
        <end position="1185"/>
    </location>
</feature>
<feature type="region of interest" description="Disordered" evidence="1">
    <location>
        <begin position="248"/>
        <end position="336"/>
    </location>
</feature>
<feature type="compositionally biased region" description="Polar residues" evidence="1">
    <location>
        <begin position="1327"/>
        <end position="1336"/>
    </location>
</feature>
<feature type="compositionally biased region" description="Basic and acidic residues" evidence="1">
    <location>
        <begin position="424"/>
        <end position="452"/>
    </location>
</feature>
<dbReference type="EMBL" id="CAJMXA010003879">
    <property type="protein sequence ID" value="CAE6518971.1"/>
    <property type="molecule type" value="Genomic_DNA"/>
</dbReference>
<feature type="compositionally biased region" description="Pro residues" evidence="1">
    <location>
        <begin position="754"/>
        <end position="763"/>
    </location>
</feature>
<gene>
    <name evidence="3" type="ORF">RDB_LOCUS143264</name>
</gene>
<dbReference type="GO" id="GO:0005096">
    <property type="term" value="F:GTPase activator activity"/>
    <property type="evidence" value="ECO:0007669"/>
    <property type="project" value="InterPro"/>
</dbReference>
<dbReference type="InterPro" id="IPR039767">
    <property type="entry name" value="RALBP1"/>
</dbReference>
<feature type="compositionally biased region" description="Polar residues" evidence="1">
    <location>
        <begin position="540"/>
        <end position="561"/>
    </location>
</feature>
<feature type="compositionally biased region" description="Polar residues" evidence="1">
    <location>
        <begin position="109"/>
        <end position="122"/>
    </location>
</feature>
<evidence type="ECO:0000313" key="4">
    <source>
        <dbReference type="Proteomes" id="UP000663853"/>
    </source>
</evidence>
<feature type="region of interest" description="Disordered" evidence="1">
    <location>
        <begin position="359"/>
        <end position="381"/>
    </location>
</feature>
<dbReference type="InterPro" id="IPR000198">
    <property type="entry name" value="RhoGAP_dom"/>
</dbReference>
<evidence type="ECO:0000259" key="2">
    <source>
        <dbReference type="PROSITE" id="PS50238"/>
    </source>
</evidence>
<dbReference type="Pfam" id="PF00620">
    <property type="entry name" value="RhoGAP"/>
    <property type="match status" value="1"/>
</dbReference>
<reference evidence="3" key="1">
    <citation type="submission" date="2021-01" db="EMBL/GenBank/DDBJ databases">
        <authorList>
            <person name="Kaushik A."/>
        </authorList>
    </citation>
    <scope>NUCLEOTIDE SEQUENCE</scope>
    <source>
        <strain evidence="3">AG6-10EEA</strain>
    </source>
</reference>
<dbReference type="PANTHER" id="PTHR12783">
    <property type="entry name" value="RALA BINDING PROTEIN 1 RALBP1"/>
    <property type="match status" value="1"/>
</dbReference>
<feature type="compositionally biased region" description="Polar residues" evidence="1">
    <location>
        <begin position="180"/>
        <end position="201"/>
    </location>
</feature>
<feature type="compositionally biased region" description="Pro residues" evidence="1">
    <location>
        <begin position="369"/>
        <end position="378"/>
    </location>
</feature>
<feature type="compositionally biased region" description="Basic and acidic residues" evidence="1">
    <location>
        <begin position="609"/>
        <end position="622"/>
    </location>
</feature>
<feature type="region of interest" description="Disordered" evidence="1">
    <location>
        <begin position="641"/>
        <end position="660"/>
    </location>
</feature>
<dbReference type="Gene3D" id="1.10.555.10">
    <property type="entry name" value="Rho GTPase activation protein"/>
    <property type="match status" value="1"/>
</dbReference>
<dbReference type="PANTHER" id="PTHR12783:SF5">
    <property type="entry name" value="RALA-BINDING PROTEIN 1"/>
    <property type="match status" value="1"/>
</dbReference>
<name>A0A8H3D863_9AGAM</name>
<feature type="compositionally biased region" description="Pro residues" evidence="1">
    <location>
        <begin position="254"/>
        <end position="267"/>
    </location>
</feature>
<feature type="region of interest" description="Disordered" evidence="1">
    <location>
        <begin position="94"/>
        <end position="211"/>
    </location>
</feature>
<feature type="compositionally biased region" description="Low complexity" evidence="1">
    <location>
        <begin position="290"/>
        <end position="300"/>
    </location>
</feature>
<protein>
    <recommendedName>
        <fullName evidence="2">Rho-GAP domain-containing protein</fullName>
    </recommendedName>
</protein>
<feature type="non-terminal residue" evidence="3">
    <location>
        <position position="1"/>
    </location>
</feature>
<dbReference type="GO" id="GO:0007264">
    <property type="term" value="P:small GTPase-mediated signal transduction"/>
    <property type="evidence" value="ECO:0007669"/>
    <property type="project" value="InterPro"/>
</dbReference>
<feature type="compositionally biased region" description="Basic and acidic residues" evidence="1">
    <location>
        <begin position="492"/>
        <end position="512"/>
    </location>
</feature>
<feature type="domain" description="Rho-GAP" evidence="2">
    <location>
        <begin position="954"/>
        <end position="1164"/>
    </location>
</feature>
<organism evidence="3 4">
    <name type="scientific">Rhizoctonia solani</name>
    <dbReference type="NCBI Taxonomy" id="456999"/>
    <lineage>
        <taxon>Eukaryota</taxon>
        <taxon>Fungi</taxon>
        <taxon>Dikarya</taxon>
        <taxon>Basidiomycota</taxon>
        <taxon>Agaricomycotina</taxon>
        <taxon>Agaricomycetes</taxon>
        <taxon>Cantharellales</taxon>
        <taxon>Ceratobasidiaceae</taxon>
        <taxon>Rhizoctonia</taxon>
    </lineage>
</organism>
<proteinExistence type="predicted"/>
<accession>A0A8H3D863</accession>
<comment type="caution">
    <text evidence="3">The sequence shown here is derived from an EMBL/GenBank/DDBJ whole genome shotgun (WGS) entry which is preliminary data.</text>
</comment>
<feature type="region of interest" description="Disordered" evidence="1">
    <location>
        <begin position="424"/>
        <end position="587"/>
    </location>
</feature>
<dbReference type="Proteomes" id="UP000663853">
    <property type="component" value="Unassembled WGS sequence"/>
</dbReference>
<dbReference type="SUPFAM" id="SSF48350">
    <property type="entry name" value="GTPase activation domain, GAP"/>
    <property type="match status" value="1"/>
</dbReference>
<evidence type="ECO:0000313" key="3">
    <source>
        <dbReference type="EMBL" id="CAE6518971.1"/>
    </source>
</evidence>
<feature type="region of interest" description="Disordered" evidence="1">
    <location>
        <begin position="733"/>
        <end position="837"/>
    </location>
</feature>
<dbReference type="InterPro" id="IPR008936">
    <property type="entry name" value="Rho_GTPase_activation_prot"/>
</dbReference>
<dbReference type="SMART" id="SM00324">
    <property type="entry name" value="RhoGAP"/>
    <property type="match status" value="1"/>
</dbReference>
<feature type="compositionally biased region" description="Low complexity" evidence="1">
    <location>
        <begin position="1191"/>
        <end position="1202"/>
    </location>
</feature>
<dbReference type="GO" id="GO:0031267">
    <property type="term" value="F:small GTPase binding"/>
    <property type="evidence" value="ECO:0007669"/>
    <property type="project" value="InterPro"/>
</dbReference>